<keyword evidence="4" id="KW-1185">Reference proteome</keyword>
<protein>
    <submittedName>
        <fullName evidence="3">TIGR03663 family protein</fullName>
    </submittedName>
</protein>
<feature type="transmembrane region" description="Helical" evidence="1">
    <location>
        <begin position="118"/>
        <end position="137"/>
    </location>
</feature>
<feature type="transmembrane region" description="Helical" evidence="1">
    <location>
        <begin position="354"/>
        <end position="374"/>
    </location>
</feature>
<sequence length="623" mass="66973">MSSPEHGDRAGRTDAAGSRTLAALAAVTVLALTLRLYELGGRVFHWDEGRVGYWTLRYAESGYLEYEPIIHGPFLRIVNAAVFGVLPPTDASARLIVALVGGLLPLSVWLFRAHLDRWELVAVAGLLACNPLLVYYSRFMRNDVLVGAFAFVALGFAVRALDVRRARYLYPGAVALALSLATKANTILYVLCFLGAGALIADHRMVRAVSREPGRPSVRSAVGGWLRARWRGLSSVAGRWHPAAYVLGHVVGIAVTFLAVTVFFYAPRPLLYEALGSPDLWSTVLYEATVGSAEELADLWLTGEMQDNPYLQFLRHEIETLTYAAPVAAVFAVVGFLVDGHVRGRGAVPAGRRRALVAFATYWGVASLIGYPAATDINAPWSAVHIVLPLTIPAGVGVAYVAREGWAAVGRAPIGGSGSGSDGGSTVTSASWSDLRVVDRETAVLALLVLLAATAGVLVPTATYWNSTNPDHTAAVQWAQPHNDARSTIADVEAVAATHDDGTDILFVGTHTSSRENVMYVDNESAADRDGAPGGWYDRLPLPWYYERAGATVDSVSADADRAAALADPPPVVIVHAAGRESVAPHLEGYRATDHEFRLWDFRLVFFIEEDALQEAGRLDQPS</sequence>
<evidence type="ECO:0000313" key="4">
    <source>
        <dbReference type="Proteomes" id="UP000199079"/>
    </source>
</evidence>
<dbReference type="EMBL" id="FNPC01000004">
    <property type="protein sequence ID" value="SDY35011.1"/>
    <property type="molecule type" value="Genomic_DNA"/>
</dbReference>
<feature type="domain" description="Glycosyltransferase RgtA/B/C/D-like" evidence="2">
    <location>
        <begin position="78"/>
        <end position="205"/>
    </location>
</feature>
<dbReference type="PANTHER" id="PTHR41710:SF2">
    <property type="entry name" value="GLYCOSYL TRANSFERASE FAMILY 39_83 DOMAIN-CONTAINING PROTEIN"/>
    <property type="match status" value="1"/>
</dbReference>
<dbReference type="PIRSF" id="PIRSF030218">
    <property type="entry name" value="Mannosyltr_MA4085_prd"/>
    <property type="match status" value="1"/>
</dbReference>
<evidence type="ECO:0000256" key="1">
    <source>
        <dbReference type="SAM" id="Phobius"/>
    </source>
</evidence>
<dbReference type="PANTHER" id="PTHR41710">
    <property type="entry name" value="GLYCOSYL TRANSFERASE, FAMILY 39"/>
    <property type="match status" value="1"/>
</dbReference>
<name>A0A1H3J4Y8_9EURY</name>
<gene>
    <name evidence="3" type="ORF">SAMN05216564_104393</name>
</gene>
<feature type="transmembrane region" description="Helical" evidence="1">
    <location>
        <begin position="144"/>
        <end position="161"/>
    </location>
</feature>
<dbReference type="InterPro" id="IPR016950">
    <property type="entry name" value="Manno-Trfase_MA4085_prd"/>
</dbReference>
<keyword evidence="1" id="KW-0812">Transmembrane</keyword>
<evidence type="ECO:0000313" key="3">
    <source>
        <dbReference type="EMBL" id="SDY35011.1"/>
    </source>
</evidence>
<feature type="transmembrane region" description="Helical" evidence="1">
    <location>
        <begin position="380"/>
        <end position="402"/>
    </location>
</feature>
<feature type="transmembrane region" description="Helical" evidence="1">
    <location>
        <begin position="173"/>
        <end position="201"/>
    </location>
</feature>
<organism evidence="3 4">
    <name type="scientific">Halopenitus persicus</name>
    <dbReference type="NCBI Taxonomy" id="1048396"/>
    <lineage>
        <taxon>Archaea</taxon>
        <taxon>Methanobacteriati</taxon>
        <taxon>Methanobacteriota</taxon>
        <taxon>Stenosarchaea group</taxon>
        <taxon>Halobacteria</taxon>
        <taxon>Halobacteriales</taxon>
        <taxon>Haloferacaceae</taxon>
        <taxon>Halopenitus</taxon>
    </lineage>
</organism>
<dbReference type="Proteomes" id="UP000199079">
    <property type="component" value="Unassembled WGS sequence"/>
</dbReference>
<dbReference type="OrthoDB" id="313515at2157"/>
<evidence type="ECO:0000259" key="2">
    <source>
        <dbReference type="Pfam" id="PF13231"/>
    </source>
</evidence>
<feature type="transmembrane region" description="Helical" evidence="1">
    <location>
        <begin position="323"/>
        <end position="342"/>
    </location>
</feature>
<dbReference type="RefSeq" id="WP_092732424.1">
    <property type="nucleotide sequence ID" value="NZ_FNPC01000004.1"/>
</dbReference>
<accession>A0A1H3J4Y8</accession>
<feature type="transmembrane region" description="Helical" evidence="1">
    <location>
        <begin position="243"/>
        <end position="266"/>
    </location>
</feature>
<keyword evidence="1" id="KW-1133">Transmembrane helix</keyword>
<feature type="transmembrane region" description="Helical" evidence="1">
    <location>
        <begin position="443"/>
        <end position="465"/>
    </location>
</feature>
<proteinExistence type="predicted"/>
<dbReference type="NCBIfam" id="TIGR03663">
    <property type="entry name" value="flippase activity-associated protein Agl23"/>
    <property type="match status" value="1"/>
</dbReference>
<reference evidence="4" key="1">
    <citation type="submission" date="2016-10" db="EMBL/GenBank/DDBJ databases">
        <authorList>
            <person name="Varghese N."/>
            <person name="Submissions S."/>
        </authorList>
    </citation>
    <scope>NUCLEOTIDE SEQUENCE [LARGE SCALE GENOMIC DNA]</scope>
    <source>
        <strain evidence="4">DC30,IBRC 10041,KCTC 4046</strain>
    </source>
</reference>
<feature type="transmembrane region" description="Helical" evidence="1">
    <location>
        <begin position="21"/>
        <end position="37"/>
    </location>
</feature>
<feature type="transmembrane region" description="Helical" evidence="1">
    <location>
        <begin position="93"/>
        <end position="112"/>
    </location>
</feature>
<dbReference type="AlphaFoldDB" id="A0A1H3J4Y8"/>
<dbReference type="InterPro" id="IPR038731">
    <property type="entry name" value="RgtA/B/C-like"/>
</dbReference>
<dbReference type="Pfam" id="PF13231">
    <property type="entry name" value="PMT_2"/>
    <property type="match status" value="1"/>
</dbReference>
<dbReference type="InterPro" id="IPR019962">
    <property type="entry name" value="CHP03663"/>
</dbReference>
<keyword evidence="1" id="KW-0472">Membrane</keyword>